<reference evidence="2 3" key="1">
    <citation type="submission" date="2017-03" db="EMBL/GenBank/DDBJ databases">
        <title>Complete genome sequence of Candidatus 'Thiodictyon syntrophicum' sp. nov. strain Cad16T, a photolithoautotroph purple sulfur bacterium isolated from an alpine meromictic lake.</title>
        <authorList>
            <person name="Luedin S.M."/>
            <person name="Pothier J.F."/>
            <person name="Danza F."/>
            <person name="Storelli N."/>
            <person name="Wittwer M."/>
            <person name="Tonolla M."/>
        </authorList>
    </citation>
    <scope>NUCLEOTIDE SEQUENCE [LARGE SCALE GENOMIC DNA]</scope>
    <source>
        <strain evidence="2 3">Cad16T</strain>
    </source>
</reference>
<feature type="domain" description="Transposase IS110-like N-terminal" evidence="1">
    <location>
        <begin position="24"/>
        <end position="177"/>
    </location>
</feature>
<evidence type="ECO:0000313" key="2">
    <source>
        <dbReference type="EMBL" id="AUB82554.1"/>
    </source>
</evidence>
<gene>
    <name evidence="2" type="ORF">THSYN_17460</name>
</gene>
<proteinExistence type="predicted"/>
<dbReference type="GO" id="GO:0004803">
    <property type="term" value="F:transposase activity"/>
    <property type="evidence" value="ECO:0007669"/>
    <property type="project" value="InterPro"/>
</dbReference>
<organism evidence="2 3">
    <name type="scientific">Candidatus Thiodictyon syntrophicum</name>
    <dbReference type="NCBI Taxonomy" id="1166950"/>
    <lineage>
        <taxon>Bacteria</taxon>
        <taxon>Pseudomonadati</taxon>
        <taxon>Pseudomonadota</taxon>
        <taxon>Gammaproteobacteria</taxon>
        <taxon>Chromatiales</taxon>
        <taxon>Chromatiaceae</taxon>
        <taxon>Thiodictyon</taxon>
    </lineage>
</organism>
<evidence type="ECO:0000259" key="1">
    <source>
        <dbReference type="Pfam" id="PF01548"/>
    </source>
</evidence>
<protein>
    <recommendedName>
        <fullName evidence="1">Transposase IS110-like N-terminal domain-containing protein</fullName>
    </recommendedName>
</protein>
<dbReference type="Proteomes" id="UP000232638">
    <property type="component" value="Chromosome"/>
</dbReference>
<dbReference type="GO" id="GO:0003677">
    <property type="term" value="F:DNA binding"/>
    <property type="evidence" value="ECO:0007669"/>
    <property type="project" value="InterPro"/>
</dbReference>
<name>A0A2K8UAF2_9GAMM</name>
<dbReference type="Pfam" id="PF01548">
    <property type="entry name" value="DEDD_Tnp_IS110"/>
    <property type="match status" value="1"/>
</dbReference>
<dbReference type="KEGG" id="tsy:THSYN_17460"/>
<sequence>MEVKRVNWEAWASQAAGEVVVFAVDVAKEDFVGRVDLRDGAHLGRVKWRHPEQSAELLAGIGRLAAVAPVEAVMESSGTYGDALRWQLRRLGVTVYQVSAKRVHDEAEVYDGVPSSHDAKATDIIAELHGNGHTQVWVENDAQRRGLNAQLQMLYQCKGLYQQQLNRLEALLARHWPEAMALLGLDSATLHRLIADFGGPAQVHELERQARALMCKTGRGGLRAEKIEAVLQSAATTLGLPCVLEERQLLRWEAKRLIATGEELRRIERLVEQAVGRVFNLT</sequence>
<evidence type="ECO:0000313" key="3">
    <source>
        <dbReference type="Proteomes" id="UP000232638"/>
    </source>
</evidence>
<dbReference type="InterPro" id="IPR002525">
    <property type="entry name" value="Transp_IS110-like_N"/>
</dbReference>
<dbReference type="EMBL" id="CP020370">
    <property type="protein sequence ID" value="AUB82554.1"/>
    <property type="molecule type" value="Genomic_DNA"/>
</dbReference>
<accession>A0A2K8UAF2</accession>
<keyword evidence="3" id="KW-1185">Reference proteome</keyword>
<dbReference type="AlphaFoldDB" id="A0A2K8UAF2"/>
<dbReference type="GO" id="GO:0006313">
    <property type="term" value="P:DNA transposition"/>
    <property type="evidence" value="ECO:0007669"/>
    <property type="project" value="InterPro"/>
</dbReference>